<gene>
    <name evidence="2" type="ORF">BKG62_02825</name>
    <name evidence="3" type="ORF">BKG82_04670</name>
    <name evidence="4" type="ORF">BKG84_03555</name>
</gene>
<comment type="caution">
    <text evidence="4">The sequence shown here is derived from an EMBL/GenBank/DDBJ whole genome shotgun (WGS) entry which is preliminary data.</text>
</comment>
<sequence>MIVSRSVFTWLAAFFVAIGLVAQTAVASAAPADETEIRDVTAGRLSALQAVDAIQYASFFCADVRDKIESDWEQSFTPPEVGRLEGANLKKLRAKVHEVFPLASDTAVEDFVTAVDNQDQQALSAAWHRFWVETFAHLTFKVSKVTVTGDTAKATIAFRNTVGRGNEPRKFVHEDGFWKDCTPEATQTETAIGNDEPLLEALTGAEG</sequence>
<evidence type="ECO:0000313" key="7">
    <source>
        <dbReference type="Proteomes" id="UP000180113"/>
    </source>
</evidence>
<dbReference type="EMBL" id="MLIS01000001">
    <property type="protein sequence ID" value="OHU77610.1"/>
    <property type="molecule type" value="Genomic_DNA"/>
</dbReference>
<dbReference type="EMBL" id="MLHW01000001">
    <property type="protein sequence ID" value="OHT55136.1"/>
    <property type="molecule type" value="Genomic_DNA"/>
</dbReference>
<dbReference type="Proteomes" id="UP000180043">
    <property type="component" value="Unassembled WGS sequence"/>
</dbReference>
<proteinExistence type="predicted"/>
<reference evidence="2 7" key="1">
    <citation type="submission" date="2016-10" db="EMBL/GenBank/DDBJ databases">
        <title>Evaluation of Human, Animal and Environmental Mycobacterium chelonae Isolates by Core Genome Phylogenomic Analysis, Targeted Gene Comparison, and Anti-microbial Susceptibility Patterns: A Tale of Mistaken Identities.</title>
        <authorList>
            <person name="Fogelson S.B."/>
            <person name="Camus A.C."/>
            <person name="Lorenz W."/>
            <person name="Vasireddy R."/>
            <person name="Vasireddy S."/>
            <person name="Smith T."/>
            <person name="Brown-Elliott B.A."/>
            <person name="Wallace R.J.Jr."/>
            <person name="Hasan N.A."/>
            <person name="Reischl U."/>
            <person name="Sanchez S."/>
        </authorList>
    </citation>
    <scope>NUCLEOTIDE SEQUENCE [LARGE SCALE GENOMIC DNA]</scope>
    <source>
        <strain evidence="2 7">42895</strain>
    </source>
</reference>
<dbReference type="RefSeq" id="WP_044104327.1">
    <property type="nucleotide sequence ID" value="NZ_CP041150.1"/>
</dbReference>
<feature type="chain" id="PRO_5044564761" evidence="1">
    <location>
        <begin position="28"/>
        <end position="207"/>
    </location>
</feature>
<feature type="signal peptide" evidence="1">
    <location>
        <begin position="1"/>
        <end position="27"/>
    </location>
</feature>
<dbReference type="Proteomes" id="UP000179441">
    <property type="component" value="Unassembled WGS sequence"/>
</dbReference>
<organism evidence="4 5">
    <name type="scientific">Mycobacteroides chelonae</name>
    <name type="common">Mycobacterium chelonae</name>
    <dbReference type="NCBI Taxonomy" id="1774"/>
    <lineage>
        <taxon>Bacteria</taxon>
        <taxon>Bacillati</taxon>
        <taxon>Actinomycetota</taxon>
        <taxon>Actinomycetes</taxon>
        <taxon>Mycobacteriales</taxon>
        <taxon>Mycobacteriaceae</taxon>
        <taxon>Mycobacteroides</taxon>
    </lineage>
</organism>
<dbReference type="EMBL" id="MLIQ01000011">
    <property type="protein sequence ID" value="OHU59839.1"/>
    <property type="molecule type" value="Genomic_DNA"/>
</dbReference>
<reference evidence="5 6" key="2">
    <citation type="submission" date="2016-10" db="EMBL/GenBank/DDBJ databases">
        <title>Evaluation of Human, Veterinary and Environmental Mycobacterium chelonae Isolates by Core Genome Phylogenomic Analysis, Targeted Gene Comparison, and Anti-microbial Susceptibility Patterns: A Tale of Mistaken Identities.</title>
        <authorList>
            <person name="Fogelson S.B."/>
            <person name="Camus A.C."/>
            <person name="Lorenz W."/>
            <person name="Vasireddy R."/>
            <person name="Vasireddy S."/>
            <person name="Smith T."/>
            <person name="Brown-Elliott B.A."/>
            <person name="Wallace R.J.Jr."/>
            <person name="Hasan N.A."/>
            <person name="Reischl U."/>
            <person name="Sanchez S."/>
        </authorList>
    </citation>
    <scope>NUCLEOTIDE SEQUENCE [LARGE SCALE GENOMIC DNA]</scope>
    <source>
        <strain evidence="3 6">15515</strain>
        <strain evidence="4 5">15518</strain>
    </source>
</reference>
<evidence type="ECO:0000313" key="2">
    <source>
        <dbReference type="EMBL" id="OHT55136.1"/>
    </source>
</evidence>
<keyword evidence="5" id="KW-1185">Reference proteome</keyword>
<evidence type="ECO:0000313" key="3">
    <source>
        <dbReference type="EMBL" id="OHU59839.1"/>
    </source>
</evidence>
<evidence type="ECO:0000313" key="4">
    <source>
        <dbReference type="EMBL" id="OHU77610.1"/>
    </source>
</evidence>
<evidence type="ECO:0000313" key="6">
    <source>
        <dbReference type="Proteomes" id="UP000180043"/>
    </source>
</evidence>
<evidence type="ECO:0000313" key="5">
    <source>
        <dbReference type="Proteomes" id="UP000179441"/>
    </source>
</evidence>
<dbReference type="AlphaFoldDB" id="A0A1S1M319"/>
<name>A0A1S1M319_MYCCH</name>
<dbReference type="Proteomes" id="UP000180113">
    <property type="component" value="Unassembled WGS sequence"/>
</dbReference>
<keyword evidence="1" id="KW-0732">Signal</keyword>
<evidence type="ECO:0000256" key="1">
    <source>
        <dbReference type="SAM" id="SignalP"/>
    </source>
</evidence>
<accession>A0A1S1M319</accession>
<protein>
    <submittedName>
        <fullName evidence="4">Uncharacterized protein</fullName>
    </submittedName>
</protein>